<evidence type="ECO:0000313" key="4">
    <source>
        <dbReference type="EMBL" id="AOR17343.1"/>
    </source>
</evidence>
<keyword evidence="2" id="KW-0547">Nucleotide-binding</keyword>
<keyword evidence="3" id="KW-0067">ATP-binding</keyword>
<evidence type="ECO:0000313" key="6">
    <source>
        <dbReference type="Proteomes" id="UP000242188"/>
    </source>
</evidence>
<dbReference type="Pfam" id="PF00012">
    <property type="entry name" value="HSP70"/>
    <property type="match status" value="1"/>
</dbReference>
<sequence>MELQVSQKTQPRILKRDLKNSPYILVAALDFGTTYSGYAFSSRLEYTKNPLNISTLVWQAGSGNLASLKTSTCVLFKPDESFDTFGFEAEDKYAKLIDDDKHHDWFFFRRFKMSLYEQKDITRSMKLYAQNQKPMLAMKVFAEAVKYLKDHLLGTCEKRGLELLMSDVRWVLTVPAIWNDRAKQFMRECAQQAGIPGYQLVLSLEAEAAAMFCKYLPLKDMTVGKGGDNLAVFRPGSRYMVVDVGGGTVDITVHEVLPSLKLKEVHMANGGDWGGTTVDKEFEMLLSEILGVDVFNKFKQKHVADYLELQRSFETKKRSISSSTDAKITFTLPISLMETFDEILPNKTVAEKISSNKKYANNLTWKMDRLRIKSELAQTMFRQSVQRIIDHVVELMKHPEVEQAQAILLVGGYSECPLLQTDISAKFPDKRLIIPHEAGLAVLKGAVINGHELDTITERISRFTYGTKCSTPFIPEIHPVEKKSIMKRNGKDYCDDVFSVHATKGEAIAVWESLESIQYNVAFPSQTSAHVEIYISTNSSPEFVTDEGCECIGSLVIEMPDTSKGLNRGADVQFTFGGAEIEVQVKDRDSAEEQIAYLNFLG</sequence>
<reference evidence="4" key="1">
    <citation type="journal article" date="2016" name="Fish Shellfish Immunol.">
        <title>Hsp70 gene expansions in the scallop (Patinopecten yessoensis) genome and their expression regulation after exposure to the toxic dinoflagellate Alexandrium catenella.</title>
        <authorList>
            <person name="Cheng J."/>
            <person name="Xun X."/>
            <person name="Kong Y."/>
            <person name="Wang S."/>
            <person name="Yang Z."/>
            <person name="Li Y."/>
            <person name="Kong D."/>
            <person name="Wang S."/>
            <person name="Zhang L."/>
            <person name="Hu X."/>
            <person name="Bao Z."/>
        </authorList>
    </citation>
    <scope>NUCLEOTIDE SEQUENCE</scope>
    <source>
        <strain evidence="4">PYE.3601.15.HSPA12</strain>
    </source>
</reference>
<name>A0A1C9U2X6_MIZYE</name>
<keyword evidence="6" id="KW-1185">Reference proteome</keyword>
<protein>
    <submittedName>
        <fullName evidence="4 5">Heat shock 70 kDa protein</fullName>
    </submittedName>
</protein>
<reference evidence="5 6" key="2">
    <citation type="journal article" date="2017" name="Nat. Ecol. Evol.">
        <title>Scallop genome provides insights into evolution of bilaterian karyotype and development.</title>
        <authorList>
            <person name="Wang S."/>
            <person name="Zhang J."/>
            <person name="Jiao W."/>
            <person name="Li J."/>
            <person name="Xun X."/>
            <person name="Sun Y."/>
            <person name="Guo X."/>
            <person name="Huan P."/>
            <person name="Dong B."/>
            <person name="Zhang L."/>
            <person name="Hu X."/>
            <person name="Sun X."/>
            <person name="Wang J."/>
            <person name="Zhao C."/>
            <person name="Wang Y."/>
            <person name="Wang D."/>
            <person name="Huang X."/>
            <person name="Wang R."/>
            <person name="Lv J."/>
            <person name="Li Y."/>
            <person name="Zhang Z."/>
            <person name="Liu B."/>
            <person name="Lu W."/>
            <person name="Hui Y."/>
            <person name="Liang J."/>
            <person name="Zhou Z."/>
            <person name="Hou R."/>
            <person name="Li X."/>
            <person name="Liu Y."/>
            <person name="Li H."/>
            <person name="Ning X."/>
            <person name="Lin Y."/>
            <person name="Zhao L."/>
            <person name="Xing Q."/>
            <person name="Dou J."/>
            <person name="Li Y."/>
            <person name="Mao J."/>
            <person name="Guo H."/>
            <person name="Dou H."/>
            <person name="Li T."/>
            <person name="Mu C."/>
            <person name="Jiang W."/>
            <person name="Fu Q."/>
            <person name="Fu X."/>
            <person name="Miao Y."/>
            <person name="Liu J."/>
            <person name="Yu Q."/>
            <person name="Li R."/>
            <person name="Liao H."/>
            <person name="Li X."/>
            <person name="Kong Y."/>
            <person name="Jiang Z."/>
            <person name="Chourrout D."/>
            <person name="Li R."/>
            <person name="Bao Z."/>
        </authorList>
    </citation>
    <scope>NUCLEOTIDE SEQUENCE [LARGE SCALE GENOMIC DNA]</scope>
    <source>
        <strain evidence="5 6">PY_sf001</strain>
    </source>
</reference>
<dbReference type="InterPro" id="IPR043129">
    <property type="entry name" value="ATPase_NBD"/>
</dbReference>
<organism evidence="4">
    <name type="scientific">Mizuhopecten yessoensis</name>
    <name type="common">Japanese scallop</name>
    <name type="synonym">Patinopecten yessoensis</name>
    <dbReference type="NCBI Taxonomy" id="6573"/>
    <lineage>
        <taxon>Eukaryota</taxon>
        <taxon>Metazoa</taxon>
        <taxon>Spiralia</taxon>
        <taxon>Lophotrochozoa</taxon>
        <taxon>Mollusca</taxon>
        <taxon>Bivalvia</taxon>
        <taxon>Autobranchia</taxon>
        <taxon>Pteriomorphia</taxon>
        <taxon>Pectinida</taxon>
        <taxon>Pectinoidea</taxon>
        <taxon>Pectinidae</taxon>
        <taxon>Mizuhopecten</taxon>
    </lineage>
</organism>
<dbReference type="OrthoDB" id="6127299at2759"/>
<dbReference type="GO" id="GO:0005524">
    <property type="term" value="F:ATP binding"/>
    <property type="evidence" value="ECO:0007669"/>
    <property type="project" value="UniProtKB-KW"/>
</dbReference>
<dbReference type="AlphaFoldDB" id="A0A1C9U2X6"/>
<keyword evidence="4" id="KW-0346">Stress response</keyword>
<evidence type="ECO:0000256" key="1">
    <source>
        <dbReference type="ARBA" id="ARBA00007381"/>
    </source>
</evidence>
<dbReference type="SUPFAM" id="SSF53067">
    <property type="entry name" value="Actin-like ATPase domain"/>
    <property type="match status" value="2"/>
</dbReference>
<evidence type="ECO:0000313" key="5">
    <source>
        <dbReference type="EMBL" id="OWF52449.1"/>
    </source>
</evidence>
<dbReference type="EMBL" id="NEDP02001799">
    <property type="protein sequence ID" value="OWF52449.1"/>
    <property type="molecule type" value="Genomic_DNA"/>
</dbReference>
<dbReference type="STRING" id="6573.A0A1C9U2X6"/>
<gene>
    <name evidence="5" type="ORF">KP79_PYT12246</name>
</gene>
<dbReference type="Gene3D" id="3.30.420.40">
    <property type="match status" value="2"/>
</dbReference>
<dbReference type="PANTHER" id="PTHR14187">
    <property type="entry name" value="ALPHA KINASE/ELONGATION FACTOR 2 KINASE"/>
    <property type="match status" value="1"/>
</dbReference>
<evidence type="ECO:0000256" key="3">
    <source>
        <dbReference type="ARBA" id="ARBA00022840"/>
    </source>
</evidence>
<dbReference type="EMBL" id="KX085086">
    <property type="protein sequence ID" value="AOR17343.1"/>
    <property type="molecule type" value="mRNA"/>
</dbReference>
<dbReference type="InterPro" id="IPR013126">
    <property type="entry name" value="Hsp_70_fam"/>
</dbReference>
<dbReference type="Proteomes" id="UP000242188">
    <property type="component" value="Unassembled WGS sequence"/>
</dbReference>
<proteinExistence type="evidence at transcript level"/>
<dbReference type="GO" id="GO:0140662">
    <property type="term" value="F:ATP-dependent protein folding chaperone"/>
    <property type="evidence" value="ECO:0007669"/>
    <property type="project" value="InterPro"/>
</dbReference>
<accession>A0A1C9U2X6</accession>
<comment type="similarity">
    <text evidence="1">Belongs to the heat shock protein 70 family.</text>
</comment>
<dbReference type="CDD" id="cd10229">
    <property type="entry name" value="ASKHA_NBD_HSP70_HSPA12"/>
    <property type="match status" value="1"/>
</dbReference>
<dbReference type="PANTHER" id="PTHR14187:SF5">
    <property type="entry name" value="HEAT SHOCK 70 KDA PROTEIN 12A"/>
    <property type="match status" value="1"/>
</dbReference>
<evidence type="ECO:0000256" key="2">
    <source>
        <dbReference type="ARBA" id="ARBA00022741"/>
    </source>
</evidence>